<evidence type="ECO:0000313" key="9">
    <source>
        <dbReference type="Proteomes" id="UP000815325"/>
    </source>
</evidence>
<evidence type="ECO:0000256" key="6">
    <source>
        <dbReference type="SAM" id="MobiDB-lite"/>
    </source>
</evidence>
<dbReference type="InterPro" id="IPR019821">
    <property type="entry name" value="Kinesin_motor_CS"/>
</dbReference>
<dbReference type="PRINTS" id="PR00380">
    <property type="entry name" value="KINESINHEAVY"/>
</dbReference>
<keyword evidence="3 5" id="KW-0505">Motor protein</keyword>
<dbReference type="EMBL" id="MU070434">
    <property type="protein sequence ID" value="KAF5827751.1"/>
    <property type="molecule type" value="Genomic_DNA"/>
</dbReference>
<comment type="similarity">
    <text evidence="4 5">Belongs to the TRAFAC class myosin-kinesin ATPase superfamily. Kinesin family.</text>
</comment>
<keyword evidence="9" id="KW-1185">Reference proteome</keyword>
<gene>
    <name evidence="8" type="ORF">DUNSADRAFT_18800</name>
</gene>
<keyword evidence="1 5" id="KW-0547">Nucleotide-binding</keyword>
<keyword evidence="2 5" id="KW-0067">ATP-binding</keyword>
<evidence type="ECO:0000256" key="1">
    <source>
        <dbReference type="ARBA" id="ARBA00022741"/>
    </source>
</evidence>
<evidence type="ECO:0000256" key="4">
    <source>
        <dbReference type="PROSITE-ProRule" id="PRU00283"/>
    </source>
</evidence>
<dbReference type="Gene3D" id="3.40.850.10">
    <property type="entry name" value="Kinesin motor domain"/>
    <property type="match status" value="1"/>
</dbReference>
<dbReference type="Pfam" id="PF00225">
    <property type="entry name" value="Kinesin"/>
    <property type="match status" value="2"/>
</dbReference>
<comment type="caution">
    <text evidence="8">The sequence shown here is derived from an EMBL/GenBank/DDBJ whole genome shotgun (WGS) entry which is preliminary data.</text>
</comment>
<keyword evidence="5" id="KW-0493">Microtubule</keyword>
<dbReference type="SMART" id="SM00129">
    <property type="entry name" value="KISc"/>
    <property type="match status" value="1"/>
</dbReference>
<evidence type="ECO:0000256" key="2">
    <source>
        <dbReference type="ARBA" id="ARBA00022840"/>
    </source>
</evidence>
<dbReference type="GO" id="GO:0016787">
    <property type="term" value="F:hydrolase activity"/>
    <property type="evidence" value="ECO:0007669"/>
    <property type="project" value="UniProtKB-KW"/>
</dbReference>
<feature type="domain" description="Kinesin motor" evidence="7">
    <location>
        <begin position="1"/>
        <end position="278"/>
    </location>
</feature>
<dbReference type="PANTHER" id="PTHR47969:SF29">
    <property type="entry name" value="KINESIN-LIKE PROTEIN"/>
    <property type="match status" value="1"/>
</dbReference>
<dbReference type="InterPro" id="IPR027417">
    <property type="entry name" value="P-loop_NTPase"/>
</dbReference>
<feature type="compositionally biased region" description="Low complexity" evidence="6">
    <location>
        <begin position="85"/>
        <end position="102"/>
    </location>
</feature>
<proteinExistence type="inferred from homology"/>
<dbReference type="PROSITE" id="PS50067">
    <property type="entry name" value="KINESIN_MOTOR_2"/>
    <property type="match status" value="1"/>
</dbReference>
<evidence type="ECO:0000313" key="8">
    <source>
        <dbReference type="EMBL" id="KAF5827751.1"/>
    </source>
</evidence>
<accession>A0ABQ7FZH7</accession>
<feature type="non-terminal residue" evidence="8">
    <location>
        <position position="1"/>
    </location>
</feature>
<dbReference type="PROSITE" id="PS00411">
    <property type="entry name" value="KINESIN_MOTOR_1"/>
    <property type="match status" value="1"/>
</dbReference>
<evidence type="ECO:0000256" key="5">
    <source>
        <dbReference type="RuleBase" id="RU000394"/>
    </source>
</evidence>
<organism evidence="8 9">
    <name type="scientific">Dunaliella salina</name>
    <name type="common">Green alga</name>
    <name type="synonym">Protococcus salinus</name>
    <dbReference type="NCBI Taxonomy" id="3046"/>
    <lineage>
        <taxon>Eukaryota</taxon>
        <taxon>Viridiplantae</taxon>
        <taxon>Chlorophyta</taxon>
        <taxon>core chlorophytes</taxon>
        <taxon>Chlorophyceae</taxon>
        <taxon>CS clade</taxon>
        <taxon>Chlamydomonadales</taxon>
        <taxon>Dunaliellaceae</taxon>
        <taxon>Dunaliella</taxon>
    </lineage>
</organism>
<feature type="compositionally biased region" description="Low complexity" evidence="6">
    <location>
        <begin position="123"/>
        <end position="136"/>
    </location>
</feature>
<evidence type="ECO:0000256" key="3">
    <source>
        <dbReference type="ARBA" id="ARBA00023175"/>
    </source>
</evidence>
<evidence type="ECO:0000259" key="7">
    <source>
        <dbReference type="PROSITE" id="PS50067"/>
    </source>
</evidence>
<dbReference type="PANTHER" id="PTHR47969">
    <property type="entry name" value="CHROMOSOME-ASSOCIATED KINESIN KIF4A-RELATED"/>
    <property type="match status" value="1"/>
</dbReference>
<dbReference type="InterPro" id="IPR001752">
    <property type="entry name" value="Kinesin_motor_dom"/>
</dbReference>
<sequence length="278" mass="29655">MTGSGKTYTMSGREEVICQDGYKGDTKDGIVTQSVNYLYRKIKERKDATYTLSASYLEIYNEGVYDLLPAAPGSRTGRRDAHAAGIDGKSGSSGTDSPGTTSMENRETGPRTGQPDHLPPPKTSGGTSKPGTSGPGLVFKPGSMPPAPCKPGTAVPVARDLSIKWEAGQGFHVPGLQVVQCNTIEEMLKVIHSGMQHRHVGSHELNIESSRSHSLMTIHCHALPSDPNAWDQGAARCGKICFVDLAGSERLKDSKSEGTMLKETTNINKSLFVLGKVG</sequence>
<dbReference type="InterPro" id="IPR036961">
    <property type="entry name" value="Kinesin_motor_dom_sf"/>
</dbReference>
<dbReference type="InterPro" id="IPR027640">
    <property type="entry name" value="Kinesin-like_fam"/>
</dbReference>
<comment type="caution">
    <text evidence="4">Lacks conserved residue(s) required for the propagation of feature annotation.</text>
</comment>
<keyword evidence="8" id="KW-0378">Hydrolase</keyword>
<dbReference type="Proteomes" id="UP000815325">
    <property type="component" value="Unassembled WGS sequence"/>
</dbReference>
<reference evidence="8" key="1">
    <citation type="submission" date="2017-08" db="EMBL/GenBank/DDBJ databases">
        <authorList>
            <person name="Polle J.E."/>
            <person name="Barry K."/>
            <person name="Cushman J."/>
            <person name="Schmutz J."/>
            <person name="Tran D."/>
            <person name="Hathwaick L.T."/>
            <person name="Yim W.C."/>
            <person name="Jenkins J."/>
            <person name="Mckie-Krisberg Z.M."/>
            <person name="Prochnik S."/>
            <person name="Lindquist E."/>
            <person name="Dockter R.B."/>
            <person name="Adam C."/>
            <person name="Molina H."/>
            <person name="Bunkerborg J."/>
            <person name="Jin E."/>
            <person name="Buchheim M."/>
            <person name="Magnuson J."/>
        </authorList>
    </citation>
    <scope>NUCLEOTIDE SEQUENCE</scope>
    <source>
        <strain evidence="8">CCAP 19/18</strain>
    </source>
</reference>
<feature type="region of interest" description="Disordered" evidence="6">
    <location>
        <begin position="74"/>
        <end position="154"/>
    </location>
</feature>
<name>A0ABQ7FZH7_DUNSA</name>
<protein>
    <recommendedName>
        <fullName evidence="5">Kinesin-like protein</fullName>
    </recommendedName>
</protein>
<dbReference type="SUPFAM" id="SSF52540">
    <property type="entry name" value="P-loop containing nucleoside triphosphate hydrolases"/>
    <property type="match status" value="1"/>
</dbReference>